<evidence type="ECO:0000256" key="5">
    <source>
        <dbReference type="ARBA" id="ARBA00022898"/>
    </source>
</evidence>
<dbReference type="Gene3D" id="3.40.640.10">
    <property type="entry name" value="Type I PLP-dependent aspartate aminotransferase-like (Major domain)"/>
    <property type="match status" value="1"/>
</dbReference>
<dbReference type="EMBL" id="MWDQ01000022">
    <property type="protein sequence ID" value="OQB75177.1"/>
    <property type="molecule type" value="Genomic_DNA"/>
</dbReference>
<keyword evidence="4" id="KW-0808">Transferase</keyword>
<gene>
    <name evidence="11" type="ORF">BWX89_00120</name>
</gene>
<evidence type="ECO:0000313" key="11">
    <source>
        <dbReference type="EMBL" id="OQB75177.1"/>
    </source>
</evidence>
<evidence type="ECO:0000256" key="2">
    <source>
        <dbReference type="ARBA" id="ARBA00009236"/>
    </source>
</evidence>
<dbReference type="InterPro" id="IPR024169">
    <property type="entry name" value="SP_NH2Trfase/AEP_transaminase"/>
</dbReference>
<dbReference type="Pfam" id="PF00266">
    <property type="entry name" value="Aminotran_5"/>
    <property type="match status" value="1"/>
</dbReference>
<keyword evidence="3" id="KW-0032">Aminotransferase</keyword>
<evidence type="ECO:0000256" key="3">
    <source>
        <dbReference type="ARBA" id="ARBA00022576"/>
    </source>
</evidence>
<dbReference type="PROSITE" id="PS00595">
    <property type="entry name" value="AA_TRANSFER_CLASS_5"/>
    <property type="match status" value="1"/>
</dbReference>
<proteinExistence type="inferred from homology"/>
<comment type="similarity">
    <text evidence="2 8">Belongs to the class-V pyridoxal-phosphate-dependent aminotransferase family.</text>
</comment>
<reference evidence="11" key="1">
    <citation type="submission" date="2017-02" db="EMBL/GenBank/DDBJ databases">
        <title>Delving into the versatile metabolic prowess of the omnipresent phylum Bacteroidetes.</title>
        <authorList>
            <person name="Nobu M.K."/>
            <person name="Mei R."/>
            <person name="Narihiro T."/>
            <person name="Kuroda K."/>
            <person name="Liu W.-T."/>
        </authorList>
    </citation>
    <scope>NUCLEOTIDE SEQUENCE</scope>
    <source>
        <strain evidence="11">ADurb.Bin131</strain>
    </source>
</reference>
<keyword evidence="11" id="KW-0560">Oxidoreductase</keyword>
<dbReference type="InterPro" id="IPR015422">
    <property type="entry name" value="PyrdxlP-dep_Trfase_small"/>
</dbReference>
<dbReference type="PANTHER" id="PTHR21152">
    <property type="entry name" value="AMINOTRANSFERASE CLASS V"/>
    <property type="match status" value="1"/>
</dbReference>
<dbReference type="GO" id="GO:0004760">
    <property type="term" value="F:L-serine-pyruvate transaminase activity"/>
    <property type="evidence" value="ECO:0007669"/>
    <property type="project" value="TreeGrafter"/>
</dbReference>
<comment type="cofactor">
    <cofactor evidence="1 7 9">
        <name>pyridoxal 5'-phosphate</name>
        <dbReference type="ChEBI" id="CHEBI:597326"/>
    </cofactor>
</comment>
<name>A0A1V6CE52_UNCT6</name>
<feature type="modified residue" description="N6-(pyridoxal phosphate)lysine" evidence="7">
    <location>
        <position position="190"/>
    </location>
</feature>
<dbReference type="PANTHER" id="PTHR21152:SF40">
    <property type="entry name" value="ALANINE--GLYOXYLATE AMINOTRANSFERASE"/>
    <property type="match status" value="1"/>
</dbReference>
<dbReference type="InterPro" id="IPR020578">
    <property type="entry name" value="Aminotrans_V_PyrdxlP_BS"/>
</dbReference>
<accession>A0A1V6CE52</accession>
<evidence type="ECO:0000256" key="8">
    <source>
        <dbReference type="RuleBase" id="RU004075"/>
    </source>
</evidence>
<evidence type="ECO:0000259" key="10">
    <source>
        <dbReference type="Pfam" id="PF00266"/>
    </source>
</evidence>
<dbReference type="GO" id="GO:0019265">
    <property type="term" value="P:glycine biosynthetic process, by transamination of glyoxylate"/>
    <property type="evidence" value="ECO:0007669"/>
    <property type="project" value="TreeGrafter"/>
</dbReference>
<dbReference type="EC" id="1.12.-.-" evidence="11"/>
<keyword evidence="5 7" id="KW-0663">Pyridoxal phosphate</keyword>
<dbReference type="AlphaFoldDB" id="A0A1V6CE52"/>
<dbReference type="Proteomes" id="UP000485562">
    <property type="component" value="Unassembled WGS sequence"/>
</dbReference>
<evidence type="ECO:0000256" key="4">
    <source>
        <dbReference type="ARBA" id="ARBA00022679"/>
    </source>
</evidence>
<dbReference type="SUPFAM" id="SSF53383">
    <property type="entry name" value="PLP-dependent transferases"/>
    <property type="match status" value="1"/>
</dbReference>
<dbReference type="InterPro" id="IPR015421">
    <property type="entry name" value="PyrdxlP-dep_Trfase_major"/>
</dbReference>
<dbReference type="GO" id="GO:0016491">
    <property type="term" value="F:oxidoreductase activity"/>
    <property type="evidence" value="ECO:0007669"/>
    <property type="project" value="UniProtKB-KW"/>
</dbReference>
<comment type="caution">
    <text evidence="11">The sequence shown here is derived from an EMBL/GenBank/DDBJ whole genome shotgun (WGS) entry which is preliminary data.</text>
</comment>
<dbReference type="InterPro" id="IPR000192">
    <property type="entry name" value="Aminotrans_V_dom"/>
</dbReference>
<sequence>MKKRLFTPGPISVPEDVLLEMAKPIIHHRTPEFLQIAQQAVEGLKYFFQTKNDVFIIAGSGTAAMEASVVNLLSPGDKALVISGGKFGERFVELIKTYNCEPVVIESGWGNPVDLRLIEDTLNNQPEIKAVFATLVETSTGTSYDIKGIGEIVSRKPETVFVVDGISGLGAVECRTDQWNIDALVSGSQKALSLPPGISFISISEKAWTKINNSKMPRYYLNLKKYKKAMEKFDFPFTMAVGLVVGLRKSLENIKQEGIENLWQIHRRRALAVKNAMASIGLNLFSKSPSDAVTAIVLPEGIDGEKFCSDMRKDFGMSVAGGQDKLKGKVIRISHFGYQDEFDTIAVIAGIELMLNKYGYKVEPGTGVREAMKVLFSI</sequence>
<organism evidence="11">
    <name type="scientific">candidate division TA06 bacterium ADurb.Bin131</name>
    <dbReference type="NCBI Taxonomy" id="1852827"/>
    <lineage>
        <taxon>Bacteria</taxon>
        <taxon>Bacteria division TA06</taxon>
    </lineage>
</organism>
<dbReference type="InterPro" id="IPR015424">
    <property type="entry name" value="PyrdxlP-dep_Trfase"/>
</dbReference>
<evidence type="ECO:0000256" key="7">
    <source>
        <dbReference type="PIRSR" id="PIRSR000524-50"/>
    </source>
</evidence>
<dbReference type="PIRSF" id="PIRSF000524">
    <property type="entry name" value="SPT"/>
    <property type="match status" value="1"/>
</dbReference>
<protein>
    <submittedName>
        <fullName evidence="11">Soluble hydrogenase 42 kDa subunit</fullName>
        <ecNumber evidence="11">1.12.-.-</ecNumber>
    </submittedName>
</protein>
<evidence type="ECO:0000256" key="6">
    <source>
        <dbReference type="PIRSR" id="PIRSR000524-1"/>
    </source>
</evidence>
<feature type="binding site" evidence="6">
    <location>
        <position position="332"/>
    </location>
    <ligand>
        <name>substrate</name>
    </ligand>
</feature>
<dbReference type="Gene3D" id="3.90.1150.10">
    <property type="entry name" value="Aspartate Aminotransferase, domain 1"/>
    <property type="match status" value="1"/>
</dbReference>
<dbReference type="FunFam" id="3.40.640.10:FF:000027">
    <property type="entry name" value="Serine--pyruvate aminotransferase, mitochondrial"/>
    <property type="match status" value="1"/>
</dbReference>
<feature type="domain" description="Aminotransferase class V" evidence="10">
    <location>
        <begin position="26"/>
        <end position="323"/>
    </location>
</feature>
<dbReference type="GO" id="GO:0008453">
    <property type="term" value="F:alanine-glyoxylate transaminase activity"/>
    <property type="evidence" value="ECO:0007669"/>
    <property type="project" value="TreeGrafter"/>
</dbReference>
<evidence type="ECO:0000256" key="1">
    <source>
        <dbReference type="ARBA" id="ARBA00001933"/>
    </source>
</evidence>
<evidence type="ECO:0000256" key="9">
    <source>
        <dbReference type="RuleBase" id="RU004504"/>
    </source>
</evidence>